<evidence type="ECO:0000313" key="6">
    <source>
        <dbReference type="Proteomes" id="UP000694402"/>
    </source>
</evidence>
<feature type="repeat" description="WD" evidence="3">
    <location>
        <begin position="88"/>
        <end position="129"/>
    </location>
</feature>
<proteinExistence type="predicted"/>
<name>A0A8C8GGI9_ONCTS</name>
<feature type="repeat" description="WD" evidence="3">
    <location>
        <begin position="215"/>
        <end position="256"/>
    </location>
</feature>
<dbReference type="AlphaFoldDB" id="A0A8C8GGI9"/>
<organism evidence="5 6">
    <name type="scientific">Oncorhynchus tshawytscha</name>
    <name type="common">Chinook salmon</name>
    <name type="synonym">Salmo tshawytscha</name>
    <dbReference type="NCBI Taxonomy" id="74940"/>
    <lineage>
        <taxon>Eukaryota</taxon>
        <taxon>Metazoa</taxon>
        <taxon>Chordata</taxon>
        <taxon>Craniata</taxon>
        <taxon>Vertebrata</taxon>
        <taxon>Euteleostomi</taxon>
        <taxon>Actinopterygii</taxon>
        <taxon>Neopterygii</taxon>
        <taxon>Teleostei</taxon>
        <taxon>Protacanthopterygii</taxon>
        <taxon>Salmoniformes</taxon>
        <taxon>Salmonidae</taxon>
        <taxon>Salmoninae</taxon>
        <taxon>Oncorhynchus</taxon>
    </lineage>
</organism>
<evidence type="ECO:0000256" key="2">
    <source>
        <dbReference type="ARBA" id="ARBA00022737"/>
    </source>
</evidence>
<keyword evidence="1 3" id="KW-0853">WD repeat</keyword>
<dbReference type="Gene3D" id="2.130.10.10">
    <property type="entry name" value="YVTN repeat-like/Quinoprotein amine dehydrogenase"/>
    <property type="match status" value="3"/>
</dbReference>
<accession>A0A8C8GGI9</accession>
<gene>
    <name evidence="5" type="primary">DAW1</name>
</gene>
<dbReference type="SUPFAM" id="SSF50978">
    <property type="entry name" value="WD40 repeat-like"/>
    <property type="match status" value="1"/>
</dbReference>
<evidence type="ECO:0000313" key="5">
    <source>
        <dbReference type="Ensembl" id="ENSOTSP00005050514.1"/>
    </source>
</evidence>
<keyword evidence="6" id="KW-1185">Reference proteome</keyword>
<dbReference type="SMART" id="SM00320">
    <property type="entry name" value="WD40"/>
    <property type="match status" value="6"/>
</dbReference>
<protein>
    <recommendedName>
        <fullName evidence="4">WDR36/Utp21 N-terminal domain-containing protein</fullName>
    </recommendedName>
</protein>
<reference evidence="5" key="2">
    <citation type="submission" date="2025-09" db="UniProtKB">
        <authorList>
            <consortium name="Ensembl"/>
        </authorList>
    </citation>
    <scope>IDENTIFICATION</scope>
</reference>
<dbReference type="Pfam" id="PF25171">
    <property type="entry name" value="Beta-prop_WDR36-Utp21_1st"/>
    <property type="match status" value="1"/>
</dbReference>
<dbReference type="InterPro" id="IPR020472">
    <property type="entry name" value="WD40_PAC1"/>
</dbReference>
<dbReference type="InterPro" id="IPR059157">
    <property type="entry name" value="WDR36-Utp21_N"/>
</dbReference>
<dbReference type="Pfam" id="PF00400">
    <property type="entry name" value="WD40"/>
    <property type="match status" value="1"/>
</dbReference>
<dbReference type="PANTHER" id="PTHR19846">
    <property type="entry name" value="WD40 REPEAT PROTEIN"/>
    <property type="match status" value="1"/>
</dbReference>
<feature type="repeat" description="WD" evidence="3">
    <location>
        <begin position="173"/>
        <end position="214"/>
    </location>
</feature>
<dbReference type="GO" id="GO:0000398">
    <property type="term" value="P:mRNA splicing, via spliceosome"/>
    <property type="evidence" value="ECO:0007669"/>
    <property type="project" value="TreeGrafter"/>
</dbReference>
<dbReference type="FunFam" id="2.130.10.10:FF:000227">
    <property type="entry name" value="Dynein assembly factor with WDR repeat domains 1"/>
    <property type="match status" value="1"/>
</dbReference>
<feature type="repeat" description="WD" evidence="3">
    <location>
        <begin position="130"/>
        <end position="172"/>
    </location>
</feature>
<dbReference type="InterPro" id="IPR001680">
    <property type="entry name" value="WD40_rpt"/>
</dbReference>
<dbReference type="CDD" id="cd00200">
    <property type="entry name" value="WD40"/>
    <property type="match status" value="1"/>
</dbReference>
<dbReference type="Ensembl" id="ENSOTST00005054975.2">
    <property type="protein sequence ID" value="ENSOTSP00005050514.1"/>
    <property type="gene ID" value="ENSOTSG00005024408.2"/>
</dbReference>
<dbReference type="GO" id="GO:0017070">
    <property type="term" value="F:U6 snRNA binding"/>
    <property type="evidence" value="ECO:0007669"/>
    <property type="project" value="TreeGrafter"/>
</dbReference>
<dbReference type="GeneTree" id="ENSGT00940000162537"/>
<dbReference type="PROSITE" id="PS50294">
    <property type="entry name" value="WD_REPEATS_REGION"/>
    <property type="match status" value="5"/>
</dbReference>
<reference evidence="5" key="1">
    <citation type="submission" date="2025-08" db="UniProtKB">
        <authorList>
            <consortium name="Ensembl"/>
        </authorList>
    </citation>
    <scope>IDENTIFICATION</scope>
</reference>
<dbReference type="PROSITE" id="PS50082">
    <property type="entry name" value="WD_REPEATS_2"/>
    <property type="match status" value="6"/>
</dbReference>
<dbReference type="GO" id="GO:0030621">
    <property type="term" value="F:U4 snRNA binding"/>
    <property type="evidence" value="ECO:0007669"/>
    <property type="project" value="TreeGrafter"/>
</dbReference>
<dbReference type="PANTHER" id="PTHR19846:SF0">
    <property type="entry name" value="PRE-MRNA PROCESSING FACTOR 4"/>
    <property type="match status" value="1"/>
</dbReference>
<sequence>MKLKRFLLRYYPPGIILEYEKGGALKTKSIDLLDLSPETDTEELISAIRKSEPLITASRVDQVKLLIVRLQEKLGQQDNRRFCLFKALQAHILPLTNVAFNKSGSSFITGSYDRTCKIWDTASGEELHTLEGHRNVVYAIAFNNPYGDKIATGSFDKTCRLWSVETGKCFHTFRGHTAEIVCLAFNPQSTLVATGSMDTTAKLWDIQTGEEVSTLTGHSAEIISLSFNTVGDQLVTGSFDHTVSLWDVPSGRRVHTLIGHRGEISSVQFNWDCSLIITGSMDKSCRVWEAASGKCMATLAGHEDEVLDVCFDYTGQLIATASADGTTDGGPLAGGMFLPPRDMTLKVCVPQARTFQKYFPALPIG</sequence>
<evidence type="ECO:0000259" key="4">
    <source>
        <dbReference type="Pfam" id="PF25171"/>
    </source>
</evidence>
<feature type="repeat" description="WD" evidence="3">
    <location>
        <begin position="299"/>
        <end position="326"/>
    </location>
</feature>
<feature type="repeat" description="WD" evidence="3">
    <location>
        <begin position="257"/>
        <end position="298"/>
    </location>
</feature>
<dbReference type="InterPro" id="IPR019775">
    <property type="entry name" value="WD40_repeat_CS"/>
</dbReference>
<evidence type="ECO:0000256" key="1">
    <source>
        <dbReference type="ARBA" id="ARBA00022574"/>
    </source>
</evidence>
<dbReference type="PROSITE" id="PS00678">
    <property type="entry name" value="WD_REPEATS_1"/>
    <property type="match status" value="3"/>
</dbReference>
<dbReference type="Proteomes" id="UP000694402">
    <property type="component" value="Unassembled WGS sequence"/>
</dbReference>
<dbReference type="InterPro" id="IPR036322">
    <property type="entry name" value="WD40_repeat_dom_sf"/>
</dbReference>
<evidence type="ECO:0000256" key="3">
    <source>
        <dbReference type="PROSITE-ProRule" id="PRU00221"/>
    </source>
</evidence>
<keyword evidence="2" id="KW-0677">Repeat</keyword>
<feature type="domain" description="WDR36/Utp21 N-terminal" evidence="4">
    <location>
        <begin position="104"/>
        <end position="288"/>
    </location>
</feature>
<dbReference type="GO" id="GO:0046540">
    <property type="term" value="C:U4/U6 x U5 tri-snRNP complex"/>
    <property type="evidence" value="ECO:0007669"/>
    <property type="project" value="TreeGrafter"/>
</dbReference>
<dbReference type="InterPro" id="IPR015943">
    <property type="entry name" value="WD40/YVTN_repeat-like_dom_sf"/>
</dbReference>
<dbReference type="PRINTS" id="PR00320">
    <property type="entry name" value="GPROTEINBRPT"/>
</dbReference>